<name>A0AAE3HFG6_9FIRM</name>
<gene>
    <name evidence="1" type="ORF">NSA47_04090</name>
</gene>
<dbReference type="EMBL" id="JANKAS010000002">
    <property type="protein sequence ID" value="MCR1898168.1"/>
    <property type="molecule type" value="Genomic_DNA"/>
</dbReference>
<accession>A0AAE3HFG6</accession>
<evidence type="ECO:0000313" key="2">
    <source>
        <dbReference type="Proteomes" id="UP001205748"/>
    </source>
</evidence>
<dbReference type="AlphaFoldDB" id="A0AAE3HFG6"/>
<dbReference type="Proteomes" id="UP001205748">
    <property type="component" value="Unassembled WGS sequence"/>
</dbReference>
<sequence length="98" mass="11941">MNYYDWLASQYAYMYPDLYNTMLPLIEEELDKWGRDDLSPYQMDELVDSIMRRYNGLYPQALQRGYRDQNTVRNIILVLLLSRLFRRGSYPGYSRPFY</sequence>
<comment type="caution">
    <text evidence="1">The sequence shown here is derived from an EMBL/GenBank/DDBJ whole genome shotgun (WGS) entry which is preliminary data.</text>
</comment>
<keyword evidence="2" id="KW-1185">Reference proteome</keyword>
<proteinExistence type="predicted"/>
<reference evidence="1" key="1">
    <citation type="submission" date="2022-07" db="EMBL/GenBank/DDBJ databases">
        <title>Enhanced cultured diversity of the mouse gut microbiota enables custom-made synthetic communities.</title>
        <authorList>
            <person name="Afrizal A."/>
        </authorList>
    </citation>
    <scope>NUCLEOTIDE SEQUENCE</scope>
    <source>
        <strain evidence="1">DSM 28593</strain>
    </source>
</reference>
<organism evidence="1 2">
    <name type="scientific">Irregularibacter muris</name>
    <dbReference type="NCBI Taxonomy" id="1796619"/>
    <lineage>
        <taxon>Bacteria</taxon>
        <taxon>Bacillati</taxon>
        <taxon>Bacillota</taxon>
        <taxon>Clostridia</taxon>
        <taxon>Eubacteriales</taxon>
        <taxon>Eubacteriaceae</taxon>
        <taxon>Irregularibacter</taxon>
    </lineage>
</organism>
<dbReference type="RefSeq" id="WP_257529625.1">
    <property type="nucleotide sequence ID" value="NZ_JANKAS010000002.1"/>
</dbReference>
<evidence type="ECO:0000313" key="1">
    <source>
        <dbReference type="EMBL" id="MCR1898168.1"/>
    </source>
</evidence>
<protein>
    <submittedName>
        <fullName evidence="1">Uncharacterized protein</fullName>
    </submittedName>
</protein>